<reference evidence="1" key="1">
    <citation type="submission" date="2021-02" db="EMBL/GenBank/DDBJ databases">
        <authorList>
            <person name="Nowell W R."/>
        </authorList>
    </citation>
    <scope>NUCLEOTIDE SEQUENCE</scope>
</reference>
<gene>
    <name evidence="1" type="ORF">OVA965_LOCUS530</name>
    <name evidence="2" type="ORF">TMI583_LOCUS530</name>
</gene>
<accession>A0A8S2CS37</accession>
<sequence length="251" mass="29127">RFPNINWELDTQKTNSKTHGLDGITTHENHRVQYAQQKPRSKKATQAIPTVSDTRWIYHYQLISFMWKHLAAIVATLSQIVEKNDDGSPTAKGYALQIINKTTIFEINVMENALRKAFTFFLKEIEHRSSTSDKFCIDLDATKEAIANTMNVFDFKLYKETLATIDNTVPRTSQCTRRSGQHTTTNDQKHDINIDKLIKHGYLFLDKFIESIEDCFNQNCRMIVDNITDFSNPQEHDDNKLIDNEYFTVLL</sequence>
<dbReference type="AlphaFoldDB" id="A0A8S2CS37"/>
<evidence type="ECO:0000313" key="1">
    <source>
        <dbReference type="EMBL" id="CAF0727291.1"/>
    </source>
</evidence>
<dbReference type="EMBL" id="CAJNOK010000075">
    <property type="protein sequence ID" value="CAF0727291.1"/>
    <property type="molecule type" value="Genomic_DNA"/>
</dbReference>
<dbReference type="EMBL" id="CAJOBA010000075">
    <property type="protein sequence ID" value="CAF3501339.1"/>
    <property type="molecule type" value="Genomic_DNA"/>
</dbReference>
<name>A0A8S2CS37_9BILA</name>
<dbReference type="Proteomes" id="UP000677228">
    <property type="component" value="Unassembled WGS sequence"/>
</dbReference>
<evidence type="ECO:0000313" key="2">
    <source>
        <dbReference type="EMBL" id="CAF3501339.1"/>
    </source>
</evidence>
<organism evidence="1 3">
    <name type="scientific">Didymodactylos carnosus</name>
    <dbReference type="NCBI Taxonomy" id="1234261"/>
    <lineage>
        <taxon>Eukaryota</taxon>
        <taxon>Metazoa</taxon>
        <taxon>Spiralia</taxon>
        <taxon>Gnathifera</taxon>
        <taxon>Rotifera</taxon>
        <taxon>Eurotatoria</taxon>
        <taxon>Bdelloidea</taxon>
        <taxon>Philodinida</taxon>
        <taxon>Philodinidae</taxon>
        <taxon>Didymodactylos</taxon>
    </lineage>
</organism>
<feature type="non-terminal residue" evidence="1">
    <location>
        <position position="1"/>
    </location>
</feature>
<comment type="caution">
    <text evidence="1">The sequence shown here is derived from an EMBL/GenBank/DDBJ whole genome shotgun (WGS) entry which is preliminary data.</text>
</comment>
<evidence type="ECO:0000313" key="3">
    <source>
        <dbReference type="Proteomes" id="UP000677228"/>
    </source>
</evidence>
<dbReference type="Proteomes" id="UP000682733">
    <property type="component" value="Unassembled WGS sequence"/>
</dbReference>
<proteinExistence type="predicted"/>
<protein>
    <submittedName>
        <fullName evidence="1">Uncharacterized protein</fullName>
    </submittedName>
</protein>